<dbReference type="KEGG" id="aup:AsAng_0009920"/>
<sequence>MNTSFLSIFLGLFILGISACVSTKKTPDQEQHYLPPILQNIQLGMPKNEVLSLRSQAYPVHSFQATPREIYTEDIAAELYSSVYYLFAKTAKNELVEINILHPSEEKAAQTILDYFGEPKNDKQNQWHKTLKDGTIVYASWHKQKVFIYLDKKPLPLEKTYKE</sequence>
<dbReference type="Proteomes" id="UP001060919">
    <property type="component" value="Chromosome"/>
</dbReference>
<dbReference type="AlphaFoldDB" id="A0A916DP36"/>
<proteinExistence type="predicted"/>
<accession>A0A916DP36</accession>
<dbReference type="RefSeq" id="WP_264791609.1">
    <property type="nucleotide sequence ID" value="NZ_AP026867.1"/>
</dbReference>
<dbReference type="EMBL" id="AP026867">
    <property type="protein sequence ID" value="BDS10284.1"/>
    <property type="molecule type" value="Genomic_DNA"/>
</dbReference>
<evidence type="ECO:0000313" key="2">
    <source>
        <dbReference type="Proteomes" id="UP001060919"/>
    </source>
</evidence>
<reference evidence="1" key="1">
    <citation type="submission" date="2022-09" db="EMBL/GenBank/DDBJ databases">
        <title>Aureispira anguillicida sp. nov., isolated from Leptocephalus of Japanese eel Anguilla japonica.</title>
        <authorList>
            <person name="Yuasa K."/>
            <person name="Mekata T."/>
            <person name="Ikunari K."/>
        </authorList>
    </citation>
    <scope>NUCLEOTIDE SEQUENCE</scope>
    <source>
        <strain evidence="1">EL160426</strain>
    </source>
</reference>
<protein>
    <submittedName>
        <fullName evidence="1">Uncharacterized protein</fullName>
    </submittedName>
</protein>
<evidence type="ECO:0000313" key="1">
    <source>
        <dbReference type="EMBL" id="BDS10284.1"/>
    </source>
</evidence>
<keyword evidence="2" id="KW-1185">Reference proteome</keyword>
<name>A0A916DP36_9BACT</name>
<organism evidence="1 2">
    <name type="scientific">Aureispira anguillae</name>
    <dbReference type="NCBI Taxonomy" id="2864201"/>
    <lineage>
        <taxon>Bacteria</taxon>
        <taxon>Pseudomonadati</taxon>
        <taxon>Bacteroidota</taxon>
        <taxon>Saprospiria</taxon>
        <taxon>Saprospirales</taxon>
        <taxon>Saprospiraceae</taxon>
        <taxon>Aureispira</taxon>
    </lineage>
</organism>
<gene>
    <name evidence="1" type="ORF">AsAng_0009920</name>
</gene>